<organism evidence="12 13">
    <name type="scientific">Drosophila kikkawai</name>
    <name type="common">Fruit fly</name>
    <dbReference type="NCBI Taxonomy" id="30033"/>
    <lineage>
        <taxon>Eukaryota</taxon>
        <taxon>Metazoa</taxon>
        <taxon>Ecdysozoa</taxon>
        <taxon>Arthropoda</taxon>
        <taxon>Hexapoda</taxon>
        <taxon>Insecta</taxon>
        <taxon>Pterygota</taxon>
        <taxon>Neoptera</taxon>
        <taxon>Endopterygota</taxon>
        <taxon>Diptera</taxon>
        <taxon>Brachycera</taxon>
        <taxon>Muscomorpha</taxon>
        <taxon>Ephydroidea</taxon>
        <taxon>Drosophilidae</taxon>
        <taxon>Drosophila</taxon>
        <taxon>Sophophora</taxon>
    </lineage>
</organism>
<dbReference type="GO" id="GO:0006508">
    <property type="term" value="P:proteolysis"/>
    <property type="evidence" value="ECO:0007669"/>
    <property type="project" value="UniProtKB-KW"/>
</dbReference>
<dbReference type="SUPFAM" id="SSF50494">
    <property type="entry name" value="Trypsin-like serine proteases"/>
    <property type="match status" value="1"/>
</dbReference>
<feature type="domain" description="Peptidase S1" evidence="11">
    <location>
        <begin position="39"/>
        <end position="267"/>
    </location>
</feature>
<evidence type="ECO:0000256" key="7">
    <source>
        <dbReference type="ARBA" id="ARBA00023145"/>
    </source>
</evidence>
<dbReference type="GeneID" id="108085082"/>
<dbReference type="CDD" id="cd00190">
    <property type="entry name" value="Tryp_SPc"/>
    <property type="match status" value="1"/>
</dbReference>
<feature type="signal peptide" evidence="10">
    <location>
        <begin position="1"/>
        <end position="23"/>
    </location>
</feature>
<comment type="subcellular location">
    <subcellularLocation>
        <location evidence="1">Secreted</location>
    </subcellularLocation>
</comment>
<dbReference type="FunFam" id="2.40.10.10:FF:000146">
    <property type="entry name" value="Serine protease 53"/>
    <property type="match status" value="1"/>
</dbReference>
<dbReference type="PANTHER" id="PTHR24256">
    <property type="entry name" value="TRYPTASE-RELATED"/>
    <property type="match status" value="1"/>
</dbReference>
<keyword evidence="4 10" id="KW-0732">Signal</keyword>
<dbReference type="SMART" id="SM00020">
    <property type="entry name" value="Tryp_SPc"/>
    <property type="match status" value="1"/>
</dbReference>
<dbReference type="PROSITE" id="PS00134">
    <property type="entry name" value="TRYPSIN_HIS"/>
    <property type="match status" value="1"/>
</dbReference>
<dbReference type="GO" id="GO:0005576">
    <property type="term" value="C:extracellular region"/>
    <property type="evidence" value="ECO:0007669"/>
    <property type="project" value="UniProtKB-SubCell"/>
</dbReference>
<name>A0A6P4JN24_DROKI</name>
<dbReference type="InterPro" id="IPR051487">
    <property type="entry name" value="Ser/Thr_Proteases_Immune/Dev"/>
</dbReference>
<dbReference type="InterPro" id="IPR043504">
    <property type="entry name" value="Peptidase_S1_PA_chymotrypsin"/>
</dbReference>
<proteinExistence type="inferred from homology"/>
<comment type="similarity">
    <text evidence="9">Belongs to the peptidase S1 family. CLIP subfamily.</text>
</comment>
<evidence type="ECO:0000256" key="2">
    <source>
        <dbReference type="ARBA" id="ARBA00022525"/>
    </source>
</evidence>
<reference evidence="13" key="2">
    <citation type="submission" date="2025-08" db="UniProtKB">
        <authorList>
            <consortium name="RefSeq"/>
        </authorList>
    </citation>
    <scope>IDENTIFICATION</scope>
    <source>
        <strain evidence="13">14028-0561.14</strain>
        <tissue evidence="13">Whole fly</tissue>
    </source>
</reference>
<evidence type="ECO:0000256" key="10">
    <source>
        <dbReference type="SAM" id="SignalP"/>
    </source>
</evidence>
<evidence type="ECO:0000313" key="13">
    <source>
        <dbReference type="RefSeq" id="XP_017037041.1"/>
    </source>
</evidence>
<dbReference type="Proteomes" id="UP001652661">
    <property type="component" value="Chromosome 2R"/>
</dbReference>
<sequence>MSCLLILTFVCFVGLLNPQKTVAQLLEPNCGITGIKDLIFGGTNAKHGENPWMAYLYLNENDFLCGGSLIHKRFALTAAHCIVNGQTLSVRLGEYYTESRAKSSIAYSVTLAIRNRLFSKHTYEHDIGILKLDPEVQFNANIRPICIFTDASRAPFVTSYTVTGWGKTRELWVADKLQTLELEDISPASCYEHLGMHVKAGQICAGHPTGDTCLGDSGSPLGHLVNINGSMRYTQFGLVSYGRRVCRSPAVYTRVTYYADWIVKVVKYGLSH</sequence>
<evidence type="ECO:0000256" key="8">
    <source>
        <dbReference type="ARBA" id="ARBA00023157"/>
    </source>
</evidence>
<dbReference type="InterPro" id="IPR001254">
    <property type="entry name" value="Trypsin_dom"/>
</dbReference>
<accession>A0A6P4JN24</accession>
<evidence type="ECO:0000256" key="1">
    <source>
        <dbReference type="ARBA" id="ARBA00004613"/>
    </source>
</evidence>
<gene>
    <name evidence="13" type="primary">LOC108085082</name>
</gene>
<dbReference type="InterPro" id="IPR018114">
    <property type="entry name" value="TRYPSIN_HIS"/>
</dbReference>
<protein>
    <submittedName>
        <fullName evidence="13">Coagulation factor X-like</fullName>
    </submittedName>
</protein>
<evidence type="ECO:0000256" key="9">
    <source>
        <dbReference type="ARBA" id="ARBA00024195"/>
    </source>
</evidence>
<feature type="chain" id="PRO_5027923217" evidence="10">
    <location>
        <begin position="24"/>
        <end position="272"/>
    </location>
</feature>
<keyword evidence="3" id="KW-0645">Protease</keyword>
<dbReference type="OrthoDB" id="547031at2759"/>
<dbReference type="GO" id="GO:0004252">
    <property type="term" value="F:serine-type endopeptidase activity"/>
    <property type="evidence" value="ECO:0007669"/>
    <property type="project" value="InterPro"/>
</dbReference>
<evidence type="ECO:0000256" key="6">
    <source>
        <dbReference type="ARBA" id="ARBA00022825"/>
    </source>
</evidence>
<dbReference type="InterPro" id="IPR009003">
    <property type="entry name" value="Peptidase_S1_PA"/>
</dbReference>
<dbReference type="AlphaFoldDB" id="A0A6P4JN24"/>
<keyword evidence="2" id="KW-0964">Secreted</keyword>
<dbReference type="Pfam" id="PF00089">
    <property type="entry name" value="Trypsin"/>
    <property type="match status" value="1"/>
</dbReference>
<evidence type="ECO:0000313" key="12">
    <source>
        <dbReference type="Proteomes" id="UP001652661"/>
    </source>
</evidence>
<keyword evidence="8" id="KW-1015">Disulfide bond</keyword>
<reference evidence="12" key="1">
    <citation type="submission" date="2025-05" db="UniProtKB">
        <authorList>
            <consortium name="RefSeq"/>
        </authorList>
    </citation>
    <scope>NUCLEOTIDE SEQUENCE [LARGE SCALE GENOMIC DNA]</scope>
    <source>
        <strain evidence="12">14028-0561.14</strain>
    </source>
</reference>
<keyword evidence="7" id="KW-0865">Zymogen</keyword>
<keyword evidence="6" id="KW-0720">Serine protease</keyword>
<evidence type="ECO:0000259" key="11">
    <source>
        <dbReference type="PROSITE" id="PS50240"/>
    </source>
</evidence>
<dbReference type="RefSeq" id="XP_017037041.1">
    <property type="nucleotide sequence ID" value="XM_017181552.1"/>
</dbReference>
<dbReference type="InterPro" id="IPR001314">
    <property type="entry name" value="Peptidase_S1A"/>
</dbReference>
<evidence type="ECO:0000256" key="5">
    <source>
        <dbReference type="ARBA" id="ARBA00022801"/>
    </source>
</evidence>
<dbReference type="Gene3D" id="2.40.10.10">
    <property type="entry name" value="Trypsin-like serine proteases"/>
    <property type="match status" value="1"/>
</dbReference>
<evidence type="ECO:0000256" key="3">
    <source>
        <dbReference type="ARBA" id="ARBA00022670"/>
    </source>
</evidence>
<dbReference type="PROSITE" id="PS50240">
    <property type="entry name" value="TRYPSIN_DOM"/>
    <property type="match status" value="1"/>
</dbReference>
<keyword evidence="12" id="KW-1185">Reference proteome</keyword>
<dbReference type="PRINTS" id="PR00722">
    <property type="entry name" value="CHYMOTRYPSIN"/>
</dbReference>
<evidence type="ECO:0000256" key="4">
    <source>
        <dbReference type="ARBA" id="ARBA00022729"/>
    </source>
</evidence>
<keyword evidence="5" id="KW-0378">Hydrolase</keyword>